<evidence type="ECO:0000313" key="2">
    <source>
        <dbReference type="Proteomes" id="UP001266305"/>
    </source>
</evidence>
<accession>A0ABQ9U5K2</accession>
<reference evidence="1 2" key="1">
    <citation type="submission" date="2023-05" db="EMBL/GenBank/DDBJ databases">
        <title>B98-5 Cell Line De Novo Hybrid Assembly: An Optical Mapping Approach.</title>
        <authorList>
            <person name="Kananen K."/>
            <person name="Auerbach J.A."/>
            <person name="Kautto E."/>
            <person name="Blachly J.S."/>
        </authorList>
    </citation>
    <scope>NUCLEOTIDE SEQUENCE [LARGE SCALE GENOMIC DNA]</scope>
    <source>
        <strain evidence="1">B95-8</strain>
        <tissue evidence="1">Cell line</tissue>
    </source>
</reference>
<name>A0ABQ9U5K2_SAGOE</name>
<comment type="caution">
    <text evidence="1">The sequence shown here is derived from an EMBL/GenBank/DDBJ whole genome shotgun (WGS) entry which is preliminary data.</text>
</comment>
<protein>
    <submittedName>
        <fullName evidence="1">Uncharacterized protein</fullName>
    </submittedName>
</protein>
<dbReference type="Proteomes" id="UP001266305">
    <property type="component" value="Unassembled WGS sequence"/>
</dbReference>
<evidence type="ECO:0000313" key="1">
    <source>
        <dbReference type="EMBL" id="KAK2092064.1"/>
    </source>
</evidence>
<gene>
    <name evidence="1" type="ORF">P7K49_028592</name>
</gene>
<sequence length="217" mass="23181">MAEPNLTLNLGLTSQPVLVHSQFLMTWAMGIHRKDSWLPAGRNCLSHREPGCCSACQSVGAVSRGSCRLSPRMLHACLQNVAWFAGLSAVRNTQQEFRCLSVHRCACNKNMPAHACTHSGAPHPPHATSVDLTHVLVALLTCTSSDDTMLTRKPGAAVPVLCECWPPTVLTKEGMSCSWSSQGCVGKAGGVNQEIFEEGRCGGGTVPWRGFPTEGAV</sequence>
<dbReference type="EMBL" id="JASSZA010000015">
    <property type="protein sequence ID" value="KAK2092064.1"/>
    <property type="molecule type" value="Genomic_DNA"/>
</dbReference>
<keyword evidence="2" id="KW-1185">Reference proteome</keyword>
<proteinExistence type="predicted"/>
<organism evidence="1 2">
    <name type="scientific">Saguinus oedipus</name>
    <name type="common">Cotton-top tamarin</name>
    <name type="synonym">Oedipomidas oedipus</name>
    <dbReference type="NCBI Taxonomy" id="9490"/>
    <lineage>
        <taxon>Eukaryota</taxon>
        <taxon>Metazoa</taxon>
        <taxon>Chordata</taxon>
        <taxon>Craniata</taxon>
        <taxon>Vertebrata</taxon>
        <taxon>Euteleostomi</taxon>
        <taxon>Mammalia</taxon>
        <taxon>Eutheria</taxon>
        <taxon>Euarchontoglires</taxon>
        <taxon>Primates</taxon>
        <taxon>Haplorrhini</taxon>
        <taxon>Platyrrhini</taxon>
        <taxon>Cebidae</taxon>
        <taxon>Callitrichinae</taxon>
        <taxon>Saguinus</taxon>
    </lineage>
</organism>